<feature type="transmembrane region" description="Helical" evidence="1">
    <location>
        <begin position="70"/>
        <end position="89"/>
    </location>
</feature>
<dbReference type="RefSeq" id="WP_036779904.1">
    <property type="nucleotide sequence ID" value="NZ_AVBG01000002.1"/>
</dbReference>
<evidence type="ECO:0000313" key="3">
    <source>
        <dbReference type="Proteomes" id="UP000030153"/>
    </source>
</evidence>
<dbReference type="EMBL" id="AVBG01000002">
    <property type="protein sequence ID" value="KGP92728.1"/>
    <property type="molecule type" value="Genomic_DNA"/>
</dbReference>
<evidence type="ECO:0000256" key="1">
    <source>
        <dbReference type="SAM" id="Phobius"/>
    </source>
</evidence>
<gene>
    <name evidence="2" type="ORF">N780_13450</name>
</gene>
<dbReference type="Proteomes" id="UP000030153">
    <property type="component" value="Unassembled WGS sequence"/>
</dbReference>
<dbReference type="OrthoDB" id="2719693at2"/>
<organism evidence="2 3">
    <name type="scientific">Pontibacillus chungwhensis BH030062</name>
    <dbReference type="NCBI Taxonomy" id="1385513"/>
    <lineage>
        <taxon>Bacteria</taxon>
        <taxon>Bacillati</taxon>
        <taxon>Bacillota</taxon>
        <taxon>Bacilli</taxon>
        <taxon>Bacillales</taxon>
        <taxon>Bacillaceae</taxon>
        <taxon>Pontibacillus</taxon>
    </lineage>
</organism>
<keyword evidence="1" id="KW-0472">Membrane</keyword>
<name>A0A0A2V111_9BACI</name>
<keyword evidence="1" id="KW-0812">Transmembrane</keyword>
<sequence>MNSTLIFMGIATIVVLITIFILKNGERNDKKDYKTLEENESLKDKEETKIEVMNTETNFPESEENVIAKLLLAIGIIQIVAGFICGIVFSQGEAEGAFDHETQFNFTIFFTWFLSTLVSGVLIIGFSEVVRLLHDINKKTGSYTKLE</sequence>
<feature type="transmembrane region" description="Helical" evidence="1">
    <location>
        <begin position="109"/>
        <end position="130"/>
    </location>
</feature>
<feature type="transmembrane region" description="Helical" evidence="1">
    <location>
        <begin position="6"/>
        <end position="22"/>
    </location>
</feature>
<proteinExistence type="predicted"/>
<comment type="caution">
    <text evidence="2">The sequence shown here is derived from an EMBL/GenBank/DDBJ whole genome shotgun (WGS) entry which is preliminary data.</text>
</comment>
<dbReference type="AlphaFoldDB" id="A0A0A2V111"/>
<keyword evidence="3" id="KW-1185">Reference proteome</keyword>
<evidence type="ECO:0000313" key="2">
    <source>
        <dbReference type="EMBL" id="KGP92728.1"/>
    </source>
</evidence>
<reference evidence="2 3" key="1">
    <citation type="submission" date="2013-08" db="EMBL/GenBank/DDBJ databases">
        <title>Genome of Pontibacillus chungwhensis.</title>
        <authorList>
            <person name="Wang Q."/>
            <person name="Wang G."/>
        </authorList>
    </citation>
    <scope>NUCLEOTIDE SEQUENCE [LARGE SCALE GENOMIC DNA]</scope>
    <source>
        <strain evidence="2 3">BH030062</strain>
    </source>
</reference>
<protein>
    <submittedName>
        <fullName evidence="2">Uncharacterized protein</fullName>
    </submittedName>
</protein>
<accession>A0A0A2V111</accession>
<keyword evidence="1" id="KW-1133">Transmembrane helix</keyword>